<dbReference type="PROSITE" id="PS50994">
    <property type="entry name" value="INTEGRASE"/>
    <property type="match status" value="1"/>
</dbReference>
<dbReference type="Proteomes" id="UP001151760">
    <property type="component" value="Unassembled WGS sequence"/>
</dbReference>
<evidence type="ECO:0000259" key="1">
    <source>
        <dbReference type="PROSITE" id="PS50994"/>
    </source>
</evidence>
<dbReference type="GO" id="GO:0003964">
    <property type="term" value="F:RNA-directed DNA polymerase activity"/>
    <property type="evidence" value="ECO:0007669"/>
    <property type="project" value="UniProtKB-KW"/>
</dbReference>
<comment type="caution">
    <text evidence="2">The sequence shown here is derived from an EMBL/GenBank/DDBJ whole genome shotgun (WGS) entry which is preliminary data.</text>
</comment>
<dbReference type="PANTHER" id="PTHR48475:SF1">
    <property type="entry name" value="RNASE H TYPE-1 DOMAIN-CONTAINING PROTEIN"/>
    <property type="match status" value="1"/>
</dbReference>
<evidence type="ECO:0000313" key="3">
    <source>
        <dbReference type="Proteomes" id="UP001151760"/>
    </source>
</evidence>
<reference evidence="2" key="1">
    <citation type="journal article" date="2022" name="Int. J. Mol. Sci.">
        <title>Draft Genome of Tanacetum Coccineum: Genomic Comparison of Closely Related Tanacetum-Family Plants.</title>
        <authorList>
            <person name="Yamashiro T."/>
            <person name="Shiraishi A."/>
            <person name="Nakayama K."/>
            <person name="Satake H."/>
        </authorList>
    </citation>
    <scope>NUCLEOTIDE SEQUENCE</scope>
</reference>
<keyword evidence="3" id="KW-1185">Reference proteome</keyword>
<dbReference type="PANTHER" id="PTHR48475">
    <property type="entry name" value="RIBONUCLEASE H"/>
    <property type="match status" value="1"/>
</dbReference>
<accession>A0ABQ5FCI1</accession>
<dbReference type="EMBL" id="BQNB010017255">
    <property type="protein sequence ID" value="GJT61060.1"/>
    <property type="molecule type" value="Genomic_DNA"/>
</dbReference>
<protein>
    <submittedName>
        <fullName evidence="2">Reverse transcriptase domain-containing protein</fullName>
    </submittedName>
</protein>
<feature type="domain" description="Integrase catalytic" evidence="1">
    <location>
        <begin position="206"/>
        <end position="352"/>
    </location>
</feature>
<dbReference type="Gene3D" id="3.30.420.10">
    <property type="entry name" value="Ribonuclease H-like superfamily/Ribonuclease H"/>
    <property type="match status" value="1"/>
</dbReference>
<dbReference type="InterPro" id="IPR036397">
    <property type="entry name" value="RNaseH_sf"/>
</dbReference>
<dbReference type="InterPro" id="IPR001584">
    <property type="entry name" value="Integrase_cat-core"/>
</dbReference>
<proteinExistence type="predicted"/>
<dbReference type="SUPFAM" id="SSF53098">
    <property type="entry name" value="Ribonuclease H-like"/>
    <property type="match status" value="1"/>
</dbReference>
<gene>
    <name evidence="2" type="ORF">Tco_1004593</name>
</gene>
<organism evidence="2 3">
    <name type="scientific">Tanacetum coccineum</name>
    <dbReference type="NCBI Taxonomy" id="301880"/>
    <lineage>
        <taxon>Eukaryota</taxon>
        <taxon>Viridiplantae</taxon>
        <taxon>Streptophyta</taxon>
        <taxon>Embryophyta</taxon>
        <taxon>Tracheophyta</taxon>
        <taxon>Spermatophyta</taxon>
        <taxon>Magnoliopsida</taxon>
        <taxon>eudicotyledons</taxon>
        <taxon>Gunneridae</taxon>
        <taxon>Pentapetalae</taxon>
        <taxon>asterids</taxon>
        <taxon>campanulids</taxon>
        <taxon>Asterales</taxon>
        <taxon>Asteraceae</taxon>
        <taxon>Asteroideae</taxon>
        <taxon>Anthemideae</taxon>
        <taxon>Anthemidinae</taxon>
        <taxon>Tanacetum</taxon>
    </lineage>
</organism>
<evidence type="ECO:0000313" key="2">
    <source>
        <dbReference type="EMBL" id="GJT61060.1"/>
    </source>
</evidence>
<reference evidence="2" key="2">
    <citation type="submission" date="2022-01" db="EMBL/GenBank/DDBJ databases">
        <authorList>
            <person name="Yamashiro T."/>
            <person name="Shiraishi A."/>
            <person name="Satake H."/>
            <person name="Nakayama K."/>
        </authorList>
    </citation>
    <scope>NUCLEOTIDE SEQUENCE</scope>
</reference>
<keyword evidence="2" id="KW-0695">RNA-directed DNA polymerase</keyword>
<dbReference type="InterPro" id="IPR012337">
    <property type="entry name" value="RNaseH-like_sf"/>
</dbReference>
<name>A0ABQ5FCI1_9ASTR</name>
<keyword evidence="2" id="KW-0548">Nucleotidyltransferase</keyword>
<keyword evidence="2" id="KW-0808">Transferase</keyword>
<sequence>MECAMISGPSIQTPVSNQVLEEKINVAIHPEYPEQTVAIGSTLTEKGRKELCSLLKRNLDIFAWKPTDMYGRPRKPLNSAMNNIRGGIFASRKEDEEKKTDKRSISAGLLTGREGRHDTIIFRKPITLRGPEVNYTPMEKLVLALLSASKRLKRYFQAHTVVVITNMPIMQLFFKVEILTKDRNQRPNIGGFYYGATGRRVLGTNTMAEPEQDSGLDLLVAKVIKQDTMADNAYGCKELDIRDAMTDKYTFLSQVISAAKLDLHMVATLSRNQVRSSYGTTLSADSALRGEIISDNGKQFRDNPFKDWCEKLCIRQCFASVKHPQANGLVERANRSLGEGNRQALMKEAGFG</sequence>